<evidence type="ECO:0000313" key="2">
    <source>
        <dbReference type="Proteomes" id="UP000219775"/>
    </source>
</evidence>
<gene>
    <name evidence="1" type="ORF">CN613_25655</name>
</gene>
<name>A0A2A8BYI4_9BACI</name>
<dbReference type="NCBIfam" id="NF045672">
    <property type="entry name" value="MCP_gp7_epsi_15"/>
    <property type="match status" value="1"/>
</dbReference>
<dbReference type="SUPFAM" id="SSF56563">
    <property type="entry name" value="Major capsid protein gp5"/>
    <property type="match status" value="1"/>
</dbReference>
<dbReference type="Pfam" id="PF20911">
    <property type="entry name" value="GP7"/>
    <property type="match status" value="1"/>
</dbReference>
<dbReference type="AlphaFoldDB" id="A0A2A8BYI4"/>
<reference evidence="1 2" key="1">
    <citation type="submission" date="2017-09" db="EMBL/GenBank/DDBJ databases">
        <title>Large-scale bioinformatics analysis of Bacillus genomes uncovers conserved roles of natural products in bacterial physiology.</title>
        <authorList>
            <consortium name="Agbiome Team Llc"/>
            <person name="Bleich R.M."/>
            <person name="Grubbs K.J."/>
            <person name="Santa Maria K.C."/>
            <person name="Allen S.E."/>
            <person name="Farag S."/>
            <person name="Shank E.A."/>
            <person name="Bowers A."/>
        </authorList>
    </citation>
    <scope>NUCLEOTIDE SEQUENCE [LARGE SCALE GENOMIC DNA]</scope>
    <source>
        <strain evidence="1 2">AFS009893</strain>
    </source>
</reference>
<dbReference type="RefSeq" id="WP_098129098.1">
    <property type="nucleotide sequence ID" value="NZ_NUDP01000117.1"/>
</dbReference>
<dbReference type="Proteomes" id="UP000219775">
    <property type="component" value="Unassembled WGS sequence"/>
</dbReference>
<sequence length="287" mass="31448">MALTLAQARLYSKDTLQAGVIEMIARESAVLERLPFMEISGNSYKYNLETTLPTVAFRAVNTGYTANEGSIEQKTEGLVILGGDVDVDKFIVQVNGDVNSIRAIQTEMKAKAVANTFTKTFFKGDHAVSANEFDGLDVRMKGSAQEIAFKAGDKLIEKLHEVLDVVEGGADVLYMSKRVRRELQKALEGQTHYIQVGKDEFGRVVEMFGDVEIRTVSDLILTGGEIYAVKFGPMSHTCGLTNGGISVRDLGELDTLPVLRTRIEWYVGLAVFNPKAIAKIDNVFATA</sequence>
<accession>A0A2A8BYI4</accession>
<organism evidence="1 2">
    <name type="scientific">Bacillus pseudomycoides</name>
    <dbReference type="NCBI Taxonomy" id="64104"/>
    <lineage>
        <taxon>Bacteria</taxon>
        <taxon>Bacillati</taxon>
        <taxon>Bacillota</taxon>
        <taxon>Bacilli</taxon>
        <taxon>Bacillales</taxon>
        <taxon>Bacillaceae</taxon>
        <taxon>Bacillus</taxon>
        <taxon>Bacillus cereus group</taxon>
    </lineage>
</organism>
<protein>
    <submittedName>
        <fullName evidence="1">Phage major capsid protein</fullName>
    </submittedName>
</protein>
<dbReference type="InterPro" id="IPR048813">
    <property type="entry name" value="GP7-like"/>
</dbReference>
<comment type="caution">
    <text evidence="1">The sequence shown here is derived from an EMBL/GenBank/DDBJ whole genome shotgun (WGS) entry which is preliminary data.</text>
</comment>
<evidence type="ECO:0000313" key="1">
    <source>
        <dbReference type="EMBL" id="PEM65331.1"/>
    </source>
</evidence>
<dbReference type="EMBL" id="NUDP01000117">
    <property type="protein sequence ID" value="PEM65331.1"/>
    <property type="molecule type" value="Genomic_DNA"/>
</dbReference>
<proteinExistence type="predicted"/>